<dbReference type="GO" id="GO:0005829">
    <property type="term" value="C:cytosol"/>
    <property type="evidence" value="ECO:0007669"/>
    <property type="project" value="TreeGrafter"/>
</dbReference>
<dbReference type="InterPro" id="IPR027471">
    <property type="entry name" value="YbeD-like_sf"/>
</dbReference>
<sequence>MTEQNTPQNSNDNPLDSVIEYPLDFPIKVMGLKSEEFLAAVKEIANKHDPEFDEATIELRDSREGKYQSVTITILATSRDHLDGIYRELTAHPLSKMVF</sequence>
<dbReference type="PANTHER" id="PTHR38036">
    <property type="entry name" value="UPF0250 PROTEIN YBED"/>
    <property type="match status" value="1"/>
</dbReference>
<keyword evidence="4" id="KW-1185">Reference proteome</keyword>
<evidence type="ECO:0000313" key="3">
    <source>
        <dbReference type="EMBL" id="THJ31463.1"/>
    </source>
</evidence>
<dbReference type="Proteomes" id="UP000306236">
    <property type="component" value="Unassembled WGS sequence"/>
</dbReference>
<gene>
    <name evidence="3" type="ORF">E8K88_15000</name>
</gene>
<comment type="caution">
    <text evidence="3">The sequence shown here is derived from an EMBL/GenBank/DDBJ whole genome shotgun (WGS) entry which is preliminary data.</text>
</comment>
<dbReference type="EMBL" id="SSWX01000023">
    <property type="protein sequence ID" value="THJ31463.1"/>
    <property type="molecule type" value="Genomic_DNA"/>
</dbReference>
<dbReference type="InterPro" id="IPR007454">
    <property type="entry name" value="UPF0250_YbeD-like"/>
</dbReference>
<evidence type="ECO:0000256" key="1">
    <source>
        <dbReference type="ARBA" id="ARBA00008460"/>
    </source>
</evidence>
<reference evidence="3 4" key="1">
    <citation type="submission" date="2019-04" db="EMBL/GenBank/DDBJ databases">
        <title>Lampropedia sp YIM MLB12 draf genome.</title>
        <authorList>
            <person name="Wang Y.-X."/>
        </authorList>
    </citation>
    <scope>NUCLEOTIDE SEQUENCE [LARGE SCALE GENOMIC DNA]</scope>
    <source>
        <strain evidence="3 4">YIM MLB12</strain>
    </source>
</reference>
<name>A0A4S5BKJ5_9BURK</name>
<accession>A0A4S5BKJ5</accession>
<dbReference type="AlphaFoldDB" id="A0A4S5BKJ5"/>
<dbReference type="Pfam" id="PF04359">
    <property type="entry name" value="DUF493"/>
    <property type="match status" value="1"/>
</dbReference>
<comment type="similarity">
    <text evidence="1 2">Belongs to the UPF0250 family.</text>
</comment>
<dbReference type="SUPFAM" id="SSF117991">
    <property type="entry name" value="YbeD/HP0495-like"/>
    <property type="match status" value="1"/>
</dbReference>
<evidence type="ECO:0000256" key="2">
    <source>
        <dbReference type="HAMAP-Rule" id="MF_00659"/>
    </source>
</evidence>
<protein>
    <recommendedName>
        <fullName evidence="2">UPF0250 protein E8K88_15000</fullName>
    </recommendedName>
</protein>
<dbReference type="RefSeq" id="WP_136407488.1">
    <property type="nucleotide sequence ID" value="NZ_SSWX01000023.1"/>
</dbReference>
<dbReference type="HAMAP" id="MF_00659">
    <property type="entry name" value="UPF0250"/>
    <property type="match status" value="1"/>
</dbReference>
<dbReference type="PANTHER" id="PTHR38036:SF1">
    <property type="entry name" value="UPF0250 PROTEIN YBED"/>
    <property type="match status" value="1"/>
</dbReference>
<organism evidence="3 4">
    <name type="scientific">Lampropedia aestuarii</name>
    <dbReference type="NCBI Taxonomy" id="2562762"/>
    <lineage>
        <taxon>Bacteria</taxon>
        <taxon>Pseudomonadati</taxon>
        <taxon>Pseudomonadota</taxon>
        <taxon>Betaproteobacteria</taxon>
        <taxon>Burkholderiales</taxon>
        <taxon>Comamonadaceae</taxon>
        <taxon>Lampropedia</taxon>
    </lineage>
</organism>
<dbReference type="OrthoDB" id="9793424at2"/>
<proteinExistence type="inferred from homology"/>
<dbReference type="Gene3D" id="3.30.70.260">
    <property type="match status" value="1"/>
</dbReference>
<evidence type="ECO:0000313" key="4">
    <source>
        <dbReference type="Proteomes" id="UP000306236"/>
    </source>
</evidence>